<keyword evidence="5 8" id="KW-0812">Transmembrane</keyword>
<evidence type="ECO:0000256" key="5">
    <source>
        <dbReference type="ARBA" id="ARBA00022692"/>
    </source>
</evidence>
<dbReference type="EMBL" id="PFKZ01000015">
    <property type="protein sequence ID" value="PIY59688.1"/>
    <property type="molecule type" value="Genomic_DNA"/>
</dbReference>
<reference evidence="12" key="1">
    <citation type="submission" date="2017-09" db="EMBL/GenBank/DDBJ databases">
        <title>Depth-based differentiation of microbial function through sediment-hosted aquifers and enrichment of novel symbionts in the deep terrestrial subsurface.</title>
        <authorList>
            <person name="Probst A.J."/>
            <person name="Ladd B."/>
            <person name="Jarett J.K."/>
            <person name="Geller-Mcgrath D.E."/>
            <person name="Sieber C.M.K."/>
            <person name="Emerson J.B."/>
            <person name="Anantharaman K."/>
            <person name="Thomas B.C."/>
            <person name="Malmstrom R."/>
            <person name="Stieglmeier M."/>
            <person name="Klingl A."/>
            <person name="Woyke T."/>
            <person name="Ryan C.M."/>
            <person name="Banfield J.F."/>
        </authorList>
    </citation>
    <scope>NUCLEOTIDE SEQUENCE [LARGE SCALE GENOMIC DNA]</scope>
</reference>
<evidence type="ECO:0000313" key="11">
    <source>
        <dbReference type="EMBL" id="PIY59688.1"/>
    </source>
</evidence>
<keyword evidence="3 8" id="KW-0813">Transport</keyword>
<dbReference type="GO" id="GO:0005886">
    <property type="term" value="C:plasma membrane"/>
    <property type="evidence" value="ECO:0007669"/>
    <property type="project" value="UniProtKB-SubCell"/>
</dbReference>
<evidence type="ECO:0000256" key="3">
    <source>
        <dbReference type="ARBA" id="ARBA00022448"/>
    </source>
</evidence>
<dbReference type="PROSITE" id="PS00874">
    <property type="entry name" value="T2SP_F"/>
    <property type="match status" value="1"/>
</dbReference>
<keyword evidence="7 9" id="KW-0472">Membrane</keyword>
<evidence type="ECO:0000256" key="6">
    <source>
        <dbReference type="ARBA" id="ARBA00022989"/>
    </source>
</evidence>
<sequence length="366" mass="41286">MLFIYKALTKEGRETQGELQATNRQVAIEYLQRDNLTPLFIEEKGSFEKRKASIFNFTFGNRVSALDRMFLTRHLSAILKSGINLREALEILEDDVQKPIMKKILKDARINLERGQPLSVTFQVYEKHFSSVFIGLVKAGEVSGNLEGTLENLGMQLQRDYDLKKRVQSAMIYPLILLGASSLIVVLLLTFVMPRLIKALTQAKVVLPLITRVLIGLSKILSANPILTIIVFLALIISAITFFQNKQGRQFFISIMERLPVSKNLIKKLALSRFAITLRNLLNSGVSAVEALNITAKTIGNEKYERALLDIEAELRKGAPLHEVFKKRGNLFPHLVISVIAVGERTGTLENSLKAIFPRLPQKQWF</sequence>
<evidence type="ECO:0000313" key="12">
    <source>
        <dbReference type="Proteomes" id="UP000230363"/>
    </source>
</evidence>
<dbReference type="PANTHER" id="PTHR30012:SF0">
    <property type="entry name" value="TYPE II SECRETION SYSTEM PROTEIN F-RELATED"/>
    <property type="match status" value="1"/>
</dbReference>
<protein>
    <recommendedName>
        <fullName evidence="10">Type II secretion system protein GspF domain-containing protein</fullName>
    </recommendedName>
</protein>
<dbReference type="GO" id="GO:0009306">
    <property type="term" value="P:protein secretion"/>
    <property type="evidence" value="ECO:0007669"/>
    <property type="project" value="InterPro"/>
</dbReference>
<feature type="domain" description="Type II secretion system protein GspF" evidence="10">
    <location>
        <begin position="72"/>
        <end position="194"/>
    </location>
</feature>
<feature type="transmembrane region" description="Helical" evidence="9">
    <location>
        <begin position="213"/>
        <end position="243"/>
    </location>
</feature>
<name>A0A2M7Q8E2_9BACT</name>
<dbReference type="PRINTS" id="PR00812">
    <property type="entry name" value="BCTERIALGSPF"/>
</dbReference>
<gene>
    <name evidence="11" type="ORF">COY96_00460</name>
</gene>
<comment type="subcellular location">
    <subcellularLocation>
        <location evidence="1 8">Cell membrane</location>
        <topology evidence="1 8">Multi-pass membrane protein</topology>
    </subcellularLocation>
</comment>
<evidence type="ECO:0000256" key="1">
    <source>
        <dbReference type="ARBA" id="ARBA00004651"/>
    </source>
</evidence>
<dbReference type="Pfam" id="PF00482">
    <property type="entry name" value="T2SSF"/>
    <property type="match status" value="2"/>
</dbReference>
<evidence type="ECO:0000259" key="10">
    <source>
        <dbReference type="Pfam" id="PF00482"/>
    </source>
</evidence>
<accession>A0A2M7Q8E2</accession>
<dbReference type="Proteomes" id="UP000230363">
    <property type="component" value="Unassembled WGS sequence"/>
</dbReference>
<comment type="caution">
    <text evidence="11">The sequence shown here is derived from an EMBL/GenBank/DDBJ whole genome shotgun (WGS) entry which is preliminary data.</text>
</comment>
<keyword evidence="4" id="KW-1003">Cell membrane</keyword>
<evidence type="ECO:0000256" key="8">
    <source>
        <dbReference type="RuleBase" id="RU003923"/>
    </source>
</evidence>
<comment type="similarity">
    <text evidence="2 8">Belongs to the GSP F family.</text>
</comment>
<evidence type="ECO:0000256" key="7">
    <source>
        <dbReference type="ARBA" id="ARBA00023136"/>
    </source>
</evidence>
<dbReference type="AlphaFoldDB" id="A0A2M7Q8E2"/>
<feature type="transmembrane region" description="Helical" evidence="9">
    <location>
        <begin position="172"/>
        <end position="193"/>
    </location>
</feature>
<dbReference type="InterPro" id="IPR003004">
    <property type="entry name" value="GspF/PilC"/>
</dbReference>
<dbReference type="InterPro" id="IPR042094">
    <property type="entry name" value="T2SS_GspF_sf"/>
</dbReference>
<dbReference type="Gene3D" id="1.20.81.30">
    <property type="entry name" value="Type II secretion system (T2SS), domain F"/>
    <property type="match status" value="2"/>
</dbReference>
<proteinExistence type="inferred from homology"/>
<evidence type="ECO:0000256" key="9">
    <source>
        <dbReference type="SAM" id="Phobius"/>
    </source>
</evidence>
<organism evidence="11 12">
    <name type="scientific">Candidatus Wolfebacteria bacterium CG_4_10_14_0_8_um_filter_37_11</name>
    <dbReference type="NCBI Taxonomy" id="1975062"/>
    <lineage>
        <taxon>Bacteria</taxon>
        <taxon>Candidatus Wolfeibacteriota</taxon>
    </lineage>
</organism>
<feature type="domain" description="Type II secretion system protein GspF" evidence="10">
    <location>
        <begin position="274"/>
        <end position="356"/>
    </location>
</feature>
<evidence type="ECO:0000256" key="4">
    <source>
        <dbReference type="ARBA" id="ARBA00022475"/>
    </source>
</evidence>
<dbReference type="InterPro" id="IPR018076">
    <property type="entry name" value="T2SS_GspF_dom"/>
</dbReference>
<dbReference type="InterPro" id="IPR001992">
    <property type="entry name" value="T2SS_GspF/T4SS_PilC_CS"/>
</dbReference>
<keyword evidence="6 9" id="KW-1133">Transmembrane helix</keyword>
<dbReference type="PANTHER" id="PTHR30012">
    <property type="entry name" value="GENERAL SECRETION PATHWAY PROTEIN"/>
    <property type="match status" value="1"/>
</dbReference>
<evidence type="ECO:0000256" key="2">
    <source>
        <dbReference type="ARBA" id="ARBA00005745"/>
    </source>
</evidence>